<evidence type="ECO:0000313" key="18">
    <source>
        <dbReference type="EnsemblMetazoa" id="XP_022669486"/>
    </source>
</evidence>
<dbReference type="CDD" id="cd02510">
    <property type="entry name" value="pp-GalNAc-T"/>
    <property type="match status" value="1"/>
</dbReference>
<comment type="pathway">
    <text evidence="3 16">Protein modification; protein glycosylation.</text>
</comment>
<dbReference type="SUPFAM" id="SSF53448">
    <property type="entry name" value="Nucleotide-diphospho-sugar transferases"/>
    <property type="match status" value="1"/>
</dbReference>
<evidence type="ECO:0000256" key="12">
    <source>
        <dbReference type="ARBA" id="ARBA00023034"/>
    </source>
</evidence>
<dbReference type="InterPro" id="IPR029044">
    <property type="entry name" value="Nucleotide-diphossugar_trans"/>
</dbReference>
<dbReference type="InterPro" id="IPR001173">
    <property type="entry name" value="Glyco_trans_2-like"/>
</dbReference>
<name>A0A7M7KN89_VARDE</name>
<keyword evidence="11" id="KW-1133">Transmembrane helix</keyword>
<dbReference type="PROSITE" id="PS50231">
    <property type="entry name" value="RICIN_B_LECTIN"/>
    <property type="match status" value="1"/>
</dbReference>
<evidence type="ECO:0000256" key="14">
    <source>
        <dbReference type="ARBA" id="ARBA00023157"/>
    </source>
</evidence>
<evidence type="ECO:0000256" key="10">
    <source>
        <dbReference type="ARBA" id="ARBA00022968"/>
    </source>
</evidence>
<dbReference type="EnsemblMetazoa" id="XM_022813751">
    <property type="protein sequence ID" value="XP_022669486"/>
    <property type="gene ID" value="LOC111253785"/>
</dbReference>
<feature type="domain" description="Ricin B lectin" evidence="17">
    <location>
        <begin position="498"/>
        <end position="625"/>
    </location>
</feature>
<dbReference type="SMART" id="SM00458">
    <property type="entry name" value="RICIN"/>
    <property type="match status" value="1"/>
</dbReference>
<keyword evidence="14 16" id="KW-1015">Disulfide bond</keyword>
<sequence length="634" mass="72476">MEWCWKCSPALSMILAHAWVRRLRRLPAILAVSILMTCLLFLGPSGPSSSAQESHLATGRQRGLQWLRNDARQKEYIDRKGIHVIVGHYLGNDLPWDPKENITQELLNANSYNPVEGAGEQGQPVYPVGPEVIKAKMLYSINSFNLLVSDKISVERSLPDMRKPSCRNHTLSGLILSDLPDTSIIIVFHNEAWSTLLRTVHSIINRSPREIVREIILVDDASEREFLKHSLDTYVASLNFPIKVVRSPRRIGLTRARLLGARIAEGRVLTFLDAHCECTYGWLEPLLERIAQDRSRVVCPVIDIIHDDTFAYIKTFELLWGAINWELHFRWYPVGHSVSAKRRVSPSEPFKTPIMAGGLFAIDRDYFYEMGAYDEQLDVWGGENVEMSIRIWQCGGSLEIVPCSRVGHVFRRSSPYTFPGGRGVGGVLYQNLARVAEVWMDEWKELYFNLNLEARKVRPTMDVSSRKALRERLHCKSFAWYLKNVWPENFFPGHDRFFGKIRHQSSAQCMGRPISKSYYQPVGKLRLEECAVTPYSRQLFTLTAEGFLMSDESICLDSPESTADTSVVMIACQGIGRQKWSYEPKSGRLIHIRSRLCLDLPSKSSPDGLTLQKCAGRKNQRWVMEQANWNRPDY</sequence>
<dbReference type="PANTHER" id="PTHR11675">
    <property type="entry name" value="N-ACETYLGALACTOSAMINYLTRANSFERASE"/>
    <property type="match status" value="1"/>
</dbReference>
<evidence type="ECO:0000256" key="9">
    <source>
        <dbReference type="ARBA" id="ARBA00022734"/>
    </source>
</evidence>
<keyword evidence="10" id="KW-0735">Signal-anchor</keyword>
<keyword evidence="19" id="KW-1185">Reference proteome</keyword>
<dbReference type="SUPFAM" id="SSF50370">
    <property type="entry name" value="Ricin B-like lectins"/>
    <property type="match status" value="1"/>
</dbReference>
<evidence type="ECO:0000256" key="15">
    <source>
        <dbReference type="ARBA" id="ARBA00023211"/>
    </source>
</evidence>
<proteinExistence type="inferred from homology"/>
<dbReference type="GO" id="GO:0046872">
    <property type="term" value="F:metal ion binding"/>
    <property type="evidence" value="ECO:0007669"/>
    <property type="project" value="UniProtKB-KW"/>
</dbReference>
<evidence type="ECO:0000259" key="17">
    <source>
        <dbReference type="SMART" id="SM00458"/>
    </source>
</evidence>
<keyword evidence="15 16" id="KW-0464">Manganese</keyword>
<evidence type="ECO:0000256" key="5">
    <source>
        <dbReference type="ARBA" id="ARBA00022676"/>
    </source>
</evidence>
<dbReference type="EC" id="2.4.1.-" evidence="16"/>
<dbReference type="Proteomes" id="UP000594260">
    <property type="component" value="Unplaced"/>
</dbReference>
<comment type="cofactor">
    <cofactor evidence="1 16">
        <name>Mn(2+)</name>
        <dbReference type="ChEBI" id="CHEBI:29035"/>
    </cofactor>
</comment>
<keyword evidence="5 16" id="KW-0328">Glycosyltransferase</keyword>
<dbReference type="OMA" id="TDEHLCL"/>
<dbReference type="Pfam" id="PF00535">
    <property type="entry name" value="Glycos_transf_2"/>
    <property type="match status" value="1"/>
</dbReference>
<evidence type="ECO:0000256" key="6">
    <source>
        <dbReference type="ARBA" id="ARBA00022679"/>
    </source>
</evidence>
<comment type="similarity">
    <text evidence="4 16">Belongs to the glycosyltransferase 2 family. GalNAc-T subfamily.</text>
</comment>
<evidence type="ECO:0000256" key="7">
    <source>
        <dbReference type="ARBA" id="ARBA00022692"/>
    </source>
</evidence>
<dbReference type="KEGG" id="vde:111253785"/>
<dbReference type="InterPro" id="IPR045885">
    <property type="entry name" value="GalNAc-T"/>
</dbReference>
<evidence type="ECO:0000256" key="16">
    <source>
        <dbReference type="RuleBase" id="RU361242"/>
    </source>
</evidence>
<dbReference type="GO" id="GO:0004653">
    <property type="term" value="F:polypeptide N-acetylgalactosaminyltransferase activity"/>
    <property type="evidence" value="ECO:0007669"/>
    <property type="project" value="UniProtKB-ARBA"/>
</dbReference>
<dbReference type="Pfam" id="PF00652">
    <property type="entry name" value="Ricin_B_lectin"/>
    <property type="match status" value="1"/>
</dbReference>
<evidence type="ECO:0000256" key="11">
    <source>
        <dbReference type="ARBA" id="ARBA00022989"/>
    </source>
</evidence>
<keyword evidence="9 16" id="KW-0430">Lectin</keyword>
<reference evidence="18" key="1">
    <citation type="submission" date="2021-01" db="UniProtKB">
        <authorList>
            <consortium name="EnsemblMetazoa"/>
        </authorList>
    </citation>
    <scope>IDENTIFICATION</scope>
</reference>
<dbReference type="FunCoup" id="A0A7M7KN89">
    <property type="interactions" value="100"/>
</dbReference>
<dbReference type="Gene3D" id="3.90.550.10">
    <property type="entry name" value="Spore Coat Polysaccharide Biosynthesis Protein SpsA, Chain A"/>
    <property type="match status" value="1"/>
</dbReference>
<dbReference type="GeneID" id="111253785"/>
<evidence type="ECO:0000313" key="19">
    <source>
        <dbReference type="Proteomes" id="UP000594260"/>
    </source>
</evidence>
<dbReference type="GO" id="GO:0000139">
    <property type="term" value="C:Golgi membrane"/>
    <property type="evidence" value="ECO:0007669"/>
    <property type="project" value="UniProtKB-SubCell"/>
</dbReference>
<dbReference type="GO" id="GO:0006493">
    <property type="term" value="P:protein O-linked glycosylation"/>
    <property type="evidence" value="ECO:0007669"/>
    <property type="project" value="UniProtKB-ARBA"/>
</dbReference>
<dbReference type="OrthoDB" id="330637at2759"/>
<dbReference type="GO" id="GO:0030246">
    <property type="term" value="F:carbohydrate binding"/>
    <property type="evidence" value="ECO:0007669"/>
    <property type="project" value="UniProtKB-KW"/>
</dbReference>
<dbReference type="UniPathway" id="UPA00378"/>
<evidence type="ECO:0000256" key="2">
    <source>
        <dbReference type="ARBA" id="ARBA00004323"/>
    </source>
</evidence>
<dbReference type="RefSeq" id="XP_022669486.1">
    <property type="nucleotide sequence ID" value="XM_022813751.1"/>
</dbReference>
<evidence type="ECO:0000256" key="8">
    <source>
        <dbReference type="ARBA" id="ARBA00022723"/>
    </source>
</evidence>
<keyword evidence="6 16" id="KW-0808">Transferase</keyword>
<organism evidence="18 19">
    <name type="scientific">Varroa destructor</name>
    <name type="common">Honeybee mite</name>
    <dbReference type="NCBI Taxonomy" id="109461"/>
    <lineage>
        <taxon>Eukaryota</taxon>
        <taxon>Metazoa</taxon>
        <taxon>Ecdysozoa</taxon>
        <taxon>Arthropoda</taxon>
        <taxon>Chelicerata</taxon>
        <taxon>Arachnida</taxon>
        <taxon>Acari</taxon>
        <taxon>Parasitiformes</taxon>
        <taxon>Mesostigmata</taxon>
        <taxon>Gamasina</taxon>
        <taxon>Dermanyssoidea</taxon>
        <taxon>Varroidae</taxon>
        <taxon>Varroa</taxon>
    </lineage>
</organism>
<evidence type="ECO:0000256" key="13">
    <source>
        <dbReference type="ARBA" id="ARBA00023136"/>
    </source>
</evidence>
<comment type="subcellular location">
    <subcellularLocation>
        <location evidence="2 16">Golgi apparatus membrane</location>
        <topology evidence="2 16">Single-pass type II membrane protein</topology>
    </subcellularLocation>
</comment>
<protein>
    <recommendedName>
        <fullName evidence="16">Polypeptide N-acetylgalactosaminyltransferase</fullName>
        <ecNumber evidence="16">2.4.1.-</ecNumber>
    </recommendedName>
    <alternativeName>
        <fullName evidence="16">Protein-UDP acetylgalactosaminyltransferase</fullName>
    </alternativeName>
</protein>
<dbReference type="AlphaFoldDB" id="A0A7M7KN89"/>
<dbReference type="InParanoid" id="A0A7M7KN89"/>
<dbReference type="InterPro" id="IPR000772">
    <property type="entry name" value="Ricin_B_lectin"/>
</dbReference>
<accession>A0A7M7KN89</accession>
<evidence type="ECO:0000256" key="4">
    <source>
        <dbReference type="ARBA" id="ARBA00005680"/>
    </source>
</evidence>
<keyword evidence="13" id="KW-0472">Membrane</keyword>
<dbReference type="InterPro" id="IPR035992">
    <property type="entry name" value="Ricin_B-like_lectins"/>
</dbReference>
<evidence type="ECO:0000256" key="3">
    <source>
        <dbReference type="ARBA" id="ARBA00004922"/>
    </source>
</evidence>
<dbReference type="FunFam" id="3.90.550.10:FF:000021">
    <property type="entry name" value="Polypeptide N-acetylgalactosaminyltransferase"/>
    <property type="match status" value="1"/>
</dbReference>
<evidence type="ECO:0000256" key="1">
    <source>
        <dbReference type="ARBA" id="ARBA00001936"/>
    </source>
</evidence>
<keyword evidence="8" id="KW-0479">Metal-binding</keyword>
<keyword evidence="12 16" id="KW-0333">Golgi apparatus</keyword>
<dbReference type="PANTHER" id="PTHR11675:SF118">
    <property type="entry name" value="POLYPEPTIDE N-ACETYLGALACTOSAMINYLTRANSFERASE 3"/>
    <property type="match status" value="1"/>
</dbReference>
<dbReference type="Gene3D" id="2.80.10.50">
    <property type="match status" value="1"/>
</dbReference>
<keyword evidence="7" id="KW-0812">Transmembrane</keyword>